<dbReference type="InterPro" id="IPR027417">
    <property type="entry name" value="P-loop_NTPase"/>
</dbReference>
<dbReference type="Gene3D" id="2.30.30.940">
    <property type="match status" value="1"/>
</dbReference>
<gene>
    <name evidence="2" type="ORF">A3C93_04525</name>
</gene>
<dbReference type="PANTHER" id="PTHR47642">
    <property type="entry name" value="ATP-DEPENDENT DNA HELICASE"/>
    <property type="match status" value="1"/>
</dbReference>
<dbReference type="SUPFAM" id="SSF52540">
    <property type="entry name" value="P-loop containing nucleoside triphosphate hydrolases"/>
    <property type="match status" value="2"/>
</dbReference>
<dbReference type="CDD" id="cd18809">
    <property type="entry name" value="SF1_C_RecD"/>
    <property type="match status" value="1"/>
</dbReference>
<dbReference type="InterPro" id="IPR051055">
    <property type="entry name" value="PIF1_helicase"/>
</dbReference>
<dbReference type="GO" id="GO:0003678">
    <property type="term" value="F:DNA helicase activity"/>
    <property type="evidence" value="ECO:0007669"/>
    <property type="project" value="InterPro"/>
</dbReference>
<evidence type="ECO:0000313" key="2">
    <source>
        <dbReference type="EMBL" id="OGZ12036.1"/>
    </source>
</evidence>
<accession>A0A1G2DEM9</accession>
<dbReference type="InterPro" id="IPR010285">
    <property type="entry name" value="DNA_helicase_pif1-like_DEAD"/>
</dbReference>
<organism evidence="2 3">
    <name type="scientific">Candidatus Lloydbacteria bacterium RIFCSPHIGHO2_02_FULL_54_17</name>
    <dbReference type="NCBI Taxonomy" id="1798664"/>
    <lineage>
        <taxon>Bacteria</taxon>
        <taxon>Candidatus Lloydiibacteriota</taxon>
    </lineage>
</organism>
<reference evidence="2 3" key="1">
    <citation type="journal article" date="2016" name="Nat. Commun.">
        <title>Thousands of microbial genomes shed light on interconnected biogeochemical processes in an aquifer system.</title>
        <authorList>
            <person name="Anantharaman K."/>
            <person name="Brown C.T."/>
            <person name="Hug L.A."/>
            <person name="Sharon I."/>
            <person name="Castelle C.J."/>
            <person name="Probst A.J."/>
            <person name="Thomas B.C."/>
            <person name="Singh A."/>
            <person name="Wilkins M.J."/>
            <person name="Karaoz U."/>
            <person name="Brodie E.L."/>
            <person name="Williams K.H."/>
            <person name="Hubbard S.S."/>
            <person name="Banfield J.F."/>
        </authorList>
    </citation>
    <scope>NUCLEOTIDE SEQUENCE [LARGE SCALE GENOMIC DNA]</scope>
</reference>
<dbReference type="CDD" id="cd18037">
    <property type="entry name" value="DEXSc_Pif1_like"/>
    <property type="match status" value="1"/>
</dbReference>
<dbReference type="Proteomes" id="UP000178636">
    <property type="component" value="Unassembled WGS sequence"/>
</dbReference>
<sequence length="526" mass="58371">MTQDSALAIMKTGANVFLTGEPGSGKTHTVNAYVRYLREHDIEPSITASTGIAATHVGGMTIHSWGGIGIRRLVTEEDLDQLGTIEPLVRRMSKAKVLVIDEISMLDGSILAMVERVTRALRRSEEPFGGLQVIFVGDFFQLPPVPERGTPSQFCFDSLAWKSANPLVCYLSEQHRQEDTAFLSTLTAIRRGELEDHVFEYLGERHVKVGAHPADIPELHTHNVDVDTKNKKELEKIAGEERLFLMETKGQKSRVEQLIKGCLSPQELILKKGAAVMFTKNNFEAGYVNGTLGRVSGFDPDTGFPEVTTPKGEVFIATPAEWSVMDNGKVLATITQIPLRLAWAITVHKSQGMSLDAAVMDLSRAFEYGQGYVALSRVRTFVGLHILGINQRAFEVHPLVLANDRAFRDRSAEADHAFAIMPKGELDTLHRNFLIAMGGRVEKKKPKKHRAVRRADTGAKNEKTFFYDTLRASHAKAYLPWDKGQEVELTKLFQDGVKIKTIAEKMGRQTGGIRSRLKKLGLINDG</sequence>
<protein>
    <recommendedName>
        <fullName evidence="1">AAA+ ATPase domain-containing protein</fullName>
    </recommendedName>
</protein>
<dbReference type="Pfam" id="PF05970">
    <property type="entry name" value="PIF1"/>
    <property type="match status" value="1"/>
</dbReference>
<feature type="domain" description="AAA+ ATPase" evidence="1">
    <location>
        <begin position="12"/>
        <end position="205"/>
    </location>
</feature>
<dbReference type="Gene3D" id="3.40.50.300">
    <property type="entry name" value="P-loop containing nucleotide triphosphate hydrolases"/>
    <property type="match status" value="2"/>
</dbReference>
<dbReference type="SMART" id="SM00382">
    <property type="entry name" value="AAA"/>
    <property type="match status" value="1"/>
</dbReference>
<comment type="caution">
    <text evidence="2">The sequence shown here is derived from an EMBL/GenBank/DDBJ whole genome shotgun (WGS) entry which is preliminary data.</text>
</comment>
<dbReference type="PANTHER" id="PTHR47642:SF5">
    <property type="entry name" value="ATP-DEPENDENT DNA HELICASE"/>
    <property type="match status" value="1"/>
</dbReference>
<evidence type="ECO:0000313" key="3">
    <source>
        <dbReference type="Proteomes" id="UP000178636"/>
    </source>
</evidence>
<dbReference type="GO" id="GO:0000723">
    <property type="term" value="P:telomere maintenance"/>
    <property type="evidence" value="ECO:0007669"/>
    <property type="project" value="InterPro"/>
</dbReference>
<dbReference type="AlphaFoldDB" id="A0A1G2DEM9"/>
<dbReference type="InterPro" id="IPR003593">
    <property type="entry name" value="AAA+_ATPase"/>
</dbReference>
<evidence type="ECO:0000259" key="1">
    <source>
        <dbReference type="SMART" id="SM00382"/>
    </source>
</evidence>
<proteinExistence type="predicted"/>
<dbReference type="EMBL" id="MHLO01000025">
    <property type="protein sequence ID" value="OGZ12036.1"/>
    <property type="molecule type" value="Genomic_DNA"/>
</dbReference>
<dbReference type="STRING" id="1798664.A3C93_04525"/>
<name>A0A1G2DEM9_9BACT</name>
<dbReference type="GO" id="GO:0006281">
    <property type="term" value="P:DNA repair"/>
    <property type="evidence" value="ECO:0007669"/>
    <property type="project" value="InterPro"/>
</dbReference>